<organism evidence="2 3">
    <name type="scientific">Marchantia polymorpha</name>
    <name type="common">Common liverwort</name>
    <name type="synonym">Marchantia aquatica</name>
    <dbReference type="NCBI Taxonomy" id="3197"/>
    <lineage>
        <taxon>Eukaryota</taxon>
        <taxon>Viridiplantae</taxon>
        <taxon>Streptophyta</taxon>
        <taxon>Embryophyta</taxon>
        <taxon>Marchantiophyta</taxon>
        <taxon>Marchantiopsida</taxon>
        <taxon>Marchantiidae</taxon>
        <taxon>Marchantiales</taxon>
        <taxon>Marchantiaceae</taxon>
        <taxon>Marchantia</taxon>
    </lineage>
</organism>
<reference evidence="3" key="1">
    <citation type="journal article" date="2017" name="Cell">
        <title>Insights into land plant evolution garnered from the Marchantia polymorpha genome.</title>
        <authorList>
            <person name="Bowman J.L."/>
            <person name="Kohchi T."/>
            <person name="Yamato K.T."/>
            <person name="Jenkins J."/>
            <person name="Shu S."/>
            <person name="Ishizaki K."/>
            <person name="Yamaoka S."/>
            <person name="Nishihama R."/>
            <person name="Nakamura Y."/>
            <person name="Berger F."/>
            <person name="Adam C."/>
            <person name="Aki S.S."/>
            <person name="Althoff F."/>
            <person name="Araki T."/>
            <person name="Arteaga-Vazquez M.A."/>
            <person name="Balasubrmanian S."/>
            <person name="Barry K."/>
            <person name="Bauer D."/>
            <person name="Boehm C.R."/>
            <person name="Briginshaw L."/>
            <person name="Caballero-Perez J."/>
            <person name="Catarino B."/>
            <person name="Chen F."/>
            <person name="Chiyoda S."/>
            <person name="Chovatia M."/>
            <person name="Davies K.M."/>
            <person name="Delmans M."/>
            <person name="Demura T."/>
            <person name="Dierschke T."/>
            <person name="Dolan L."/>
            <person name="Dorantes-Acosta A.E."/>
            <person name="Eklund D.M."/>
            <person name="Florent S.N."/>
            <person name="Flores-Sandoval E."/>
            <person name="Fujiyama A."/>
            <person name="Fukuzawa H."/>
            <person name="Galik B."/>
            <person name="Grimanelli D."/>
            <person name="Grimwood J."/>
            <person name="Grossniklaus U."/>
            <person name="Hamada T."/>
            <person name="Haseloff J."/>
            <person name="Hetherington A.J."/>
            <person name="Higo A."/>
            <person name="Hirakawa Y."/>
            <person name="Hundley H.N."/>
            <person name="Ikeda Y."/>
            <person name="Inoue K."/>
            <person name="Inoue S.I."/>
            <person name="Ishida S."/>
            <person name="Jia Q."/>
            <person name="Kakita M."/>
            <person name="Kanazawa T."/>
            <person name="Kawai Y."/>
            <person name="Kawashima T."/>
            <person name="Kennedy M."/>
            <person name="Kinose K."/>
            <person name="Kinoshita T."/>
            <person name="Kohara Y."/>
            <person name="Koide E."/>
            <person name="Komatsu K."/>
            <person name="Kopischke S."/>
            <person name="Kubo M."/>
            <person name="Kyozuka J."/>
            <person name="Lagercrantz U."/>
            <person name="Lin S.S."/>
            <person name="Lindquist E."/>
            <person name="Lipzen A.M."/>
            <person name="Lu C.W."/>
            <person name="De Luna E."/>
            <person name="Martienssen R.A."/>
            <person name="Minamino N."/>
            <person name="Mizutani M."/>
            <person name="Mizutani M."/>
            <person name="Mochizuki N."/>
            <person name="Monte I."/>
            <person name="Mosher R."/>
            <person name="Nagasaki H."/>
            <person name="Nakagami H."/>
            <person name="Naramoto S."/>
            <person name="Nishitani K."/>
            <person name="Ohtani M."/>
            <person name="Okamoto T."/>
            <person name="Okumura M."/>
            <person name="Phillips J."/>
            <person name="Pollak B."/>
            <person name="Reinders A."/>
            <person name="Rovekamp M."/>
            <person name="Sano R."/>
            <person name="Sawa S."/>
            <person name="Schmid M.W."/>
            <person name="Shirakawa M."/>
            <person name="Solano R."/>
            <person name="Spunde A."/>
            <person name="Suetsugu N."/>
            <person name="Sugano S."/>
            <person name="Sugiyama A."/>
            <person name="Sun R."/>
            <person name="Suzuki Y."/>
            <person name="Takenaka M."/>
            <person name="Takezawa D."/>
            <person name="Tomogane H."/>
            <person name="Tsuzuki M."/>
            <person name="Ueda T."/>
            <person name="Umeda M."/>
            <person name="Ward J.M."/>
            <person name="Watanabe Y."/>
            <person name="Yazaki K."/>
            <person name="Yokoyama R."/>
            <person name="Yoshitake Y."/>
            <person name="Yotsui I."/>
            <person name="Zachgo S."/>
            <person name="Schmutz J."/>
        </authorList>
    </citation>
    <scope>NUCLEOTIDE SEQUENCE [LARGE SCALE GENOMIC DNA]</scope>
    <source>
        <strain evidence="3">Tak-1</strain>
    </source>
</reference>
<protein>
    <submittedName>
        <fullName evidence="2">Uncharacterized protein</fullName>
    </submittedName>
</protein>
<dbReference type="Proteomes" id="UP000244005">
    <property type="component" value="Unassembled WGS sequence"/>
</dbReference>
<name>A0A2R6XT29_MARPO</name>
<evidence type="ECO:0000313" key="3">
    <source>
        <dbReference type="Proteomes" id="UP000244005"/>
    </source>
</evidence>
<evidence type="ECO:0000313" key="2">
    <source>
        <dbReference type="EMBL" id="PTQ49262.1"/>
    </source>
</evidence>
<feature type="region of interest" description="Disordered" evidence="1">
    <location>
        <begin position="1"/>
        <end position="113"/>
    </location>
</feature>
<dbReference type="Gramene" id="Mp7g11360.1">
    <property type="protein sequence ID" value="Mp7g11360.1.cds"/>
    <property type="gene ID" value="Mp7g11360"/>
</dbReference>
<feature type="compositionally biased region" description="Basic and acidic residues" evidence="1">
    <location>
        <begin position="39"/>
        <end position="59"/>
    </location>
</feature>
<dbReference type="AlphaFoldDB" id="A0A2R6XT29"/>
<keyword evidence="3" id="KW-1185">Reference proteome</keyword>
<feature type="compositionally biased region" description="Acidic residues" evidence="1">
    <location>
        <begin position="103"/>
        <end position="113"/>
    </location>
</feature>
<sequence length="113" mass="12176">MCLGNIPSEAPSPPADGCQPVARSGGPMEALATAAEPCPKVDSRRMYRPRRAPDRERKGSGHSPPKPSNSAMQAQCKEGRKQTDCQGKLLSTGRAGQGRAGREEDDDDDSRWR</sequence>
<gene>
    <name evidence="2" type="ORF">MARPO_0003s0150</name>
</gene>
<accession>A0A2R6XT29</accession>
<dbReference type="EMBL" id="KZ772675">
    <property type="protein sequence ID" value="PTQ49262.1"/>
    <property type="molecule type" value="Genomic_DNA"/>
</dbReference>
<proteinExistence type="predicted"/>
<evidence type="ECO:0000256" key="1">
    <source>
        <dbReference type="SAM" id="MobiDB-lite"/>
    </source>
</evidence>